<evidence type="ECO:0000256" key="1">
    <source>
        <dbReference type="SAM" id="MobiDB-lite"/>
    </source>
</evidence>
<dbReference type="EMBL" id="HBEG01031270">
    <property type="protein sequence ID" value="CAD8368932.1"/>
    <property type="molecule type" value="Transcribed_RNA"/>
</dbReference>
<accession>A0A7S0FN76</accession>
<dbReference type="AlphaFoldDB" id="A0A7S0FN76"/>
<proteinExistence type="predicted"/>
<gene>
    <name evidence="2" type="ORF">PBAH0796_LOCUS19132</name>
</gene>
<evidence type="ECO:0000313" key="2">
    <source>
        <dbReference type="EMBL" id="CAD8368932.1"/>
    </source>
</evidence>
<name>A0A7S0FN76_9DINO</name>
<protein>
    <submittedName>
        <fullName evidence="2">Uncharacterized protein</fullName>
    </submittedName>
</protein>
<organism evidence="2">
    <name type="scientific">Pyrodinium bahamense</name>
    <dbReference type="NCBI Taxonomy" id="73915"/>
    <lineage>
        <taxon>Eukaryota</taxon>
        <taxon>Sar</taxon>
        <taxon>Alveolata</taxon>
        <taxon>Dinophyceae</taxon>
        <taxon>Gonyaulacales</taxon>
        <taxon>Pyrocystaceae</taxon>
        <taxon>Pyrodinium</taxon>
    </lineage>
</organism>
<reference evidence="2" key="1">
    <citation type="submission" date="2021-01" db="EMBL/GenBank/DDBJ databases">
        <authorList>
            <person name="Corre E."/>
            <person name="Pelletier E."/>
            <person name="Niang G."/>
            <person name="Scheremetjew M."/>
            <person name="Finn R."/>
            <person name="Kale V."/>
            <person name="Holt S."/>
            <person name="Cochrane G."/>
            <person name="Meng A."/>
            <person name="Brown T."/>
            <person name="Cohen L."/>
        </authorList>
    </citation>
    <scope>NUCLEOTIDE SEQUENCE</scope>
    <source>
        <strain evidence="2">Pbaha01</strain>
    </source>
</reference>
<sequence length="438" mass="46870">MPRCGATDCARVPSQPSRRRHAEGAASLVLPGSRTACVAVLVALGFAPLASAAGSLRRAVTIGAHAEALSQEEPKDSDWELLFAGNDGWTGGRSTCGVWGELVGGFRVAGRGHKLTRTYRMPPGLVDAKIVYNFVKIDDWQGEKGTVTVNGKVYYGPKLYAAAGAQVCGHSAPGFNEVKVPIMVPLKPVGENVVEVSSTLVQPAEQASFGITDIKVFGIEAGKCEASLCGPGRLLKEPPPRCEFMECEEDECCDDAPTCDAGVCRRGQILKQSLPRHCAAEPCERRECCDDLPRCEQHVCSAGQILKRLQPHHCRATACTSKECCDDLPRCAASRCVAGRVLKQPPPEFCKDLSCTDAECCDDSPKCKPSDCRSPKVVSKQAPAFCKDRKCTEAECCETLSKPIKSDTRSSHPFPRALLVAVAATLPMSGLGPHKLSV</sequence>
<feature type="region of interest" description="Disordered" evidence="1">
    <location>
        <begin position="1"/>
        <end position="21"/>
    </location>
</feature>